<dbReference type="Proteomes" id="UP000663823">
    <property type="component" value="Unassembled WGS sequence"/>
</dbReference>
<organism evidence="3 4">
    <name type="scientific">Rotaria sordida</name>
    <dbReference type="NCBI Taxonomy" id="392033"/>
    <lineage>
        <taxon>Eukaryota</taxon>
        <taxon>Metazoa</taxon>
        <taxon>Spiralia</taxon>
        <taxon>Gnathifera</taxon>
        <taxon>Rotifera</taxon>
        <taxon>Eurotatoria</taxon>
        <taxon>Bdelloidea</taxon>
        <taxon>Philodinida</taxon>
        <taxon>Philodinidae</taxon>
        <taxon>Rotaria</taxon>
    </lineage>
</organism>
<evidence type="ECO:0000313" key="3">
    <source>
        <dbReference type="EMBL" id="CAF4350824.1"/>
    </source>
</evidence>
<dbReference type="EC" id="2.4.1.1" evidence="2"/>
<feature type="non-terminal residue" evidence="3">
    <location>
        <position position="74"/>
    </location>
</feature>
<keyword evidence="2" id="KW-0119">Carbohydrate metabolism</keyword>
<evidence type="ECO:0000256" key="1">
    <source>
        <dbReference type="ARBA" id="ARBA00006047"/>
    </source>
</evidence>
<dbReference type="Gene3D" id="3.40.50.2000">
    <property type="entry name" value="Glycogen Phosphorylase B"/>
    <property type="match status" value="1"/>
</dbReference>
<dbReference type="GO" id="GO:0005737">
    <property type="term" value="C:cytoplasm"/>
    <property type="evidence" value="ECO:0007669"/>
    <property type="project" value="TreeGrafter"/>
</dbReference>
<dbReference type="AlphaFoldDB" id="A0A820KZ67"/>
<dbReference type="Pfam" id="PF00343">
    <property type="entry name" value="Phosphorylase"/>
    <property type="match status" value="1"/>
</dbReference>
<dbReference type="GO" id="GO:0030170">
    <property type="term" value="F:pyridoxal phosphate binding"/>
    <property type="evidence" value="ECO:0007669"/>
    <property type="project" value="TreeGrafter"/>
</dbReference>
<feature type="non-terminal residue" evidence="3">
    <location>
        <position position="1"/>
    </location>
</feature>
<comment type="catalytic activity">
    <reaction evidence="2">
        <text>[(1-&gt;4)-alpha-D-glucosyl](n) + phosphate = [(1-&gt;4)-alpha-D-glucosyl](n-1) + alpha-D-glucose 1-phosphate</text>
        <dbReference type="Rhea" id="RHEA:41732"/>
        <dbReference type="Rhea" id="RHEA-COMP:9584"/>
        <dbReference type="Rhea" id="RHEA-COMP:9586"/>
        <dbReference type="ChEBI" id="CHEBI:15444"/>
        <dbReference type="ChEBI" id="CHEBI:43474"/>
        <dbReference type="ChEBI" id="CHEBI:58601"/>
        <dbReference type="EC" id="2.4.1.1"/>
    </reaction>
</comment>
<name>A0A820KZ67_9BILA</name>
<keyword evidence="2" id="KW-0663">Pyridoxal phosphate</keyword>
<comment type="cofactor">
    <cofactor evidence="2">
        <name>pyridoxal 5'-phosphate</name>
        <dbReference type="ChEBI" id="CHEBI:597326"/>
    </cofactor>
</comment>
<dbReference type="GO" id="GO:0005980">
    <property type="term" value="P:glycogen catabolic process"/>
    <property type="evidence" value="ECO:0007669"/>
    <property type="project" value="TreeGrafter"/>
</dbReference>
<keyword evidence="2" id="KW-0808">Transferase</keyword>
<accession>A0A820KZ67</accession>
<comment type="similarity">
    <text evidence="1 2">Belongs to the glycogen phosphorylase family.</text>
</comment>
<dbReference type="SUPFAM" id="SSF53756">
    <property type="entry name" value="UDP-Glycosyltransferase/glycogen phosphorylase"/>
    <property type="match status" value="1"/>
</dbReference>
<comment type="function">
    <text evidence="2">Allosteric enzyme that catalyzes the rate-limiting step in glycogen catabolism, the phosphorolytic cleavage of glycogen to produce glucose-1-phosphate, and plays a central role in maintaining cellular and organismal glucose homeostasis.</text>
</comment>
<dbReference type="PANTHER" id="PTHR11468">
    <property type="entry name" value="GLYCOGEN PHOSPHORYLASE"/>
    <property type="match status" value="1"/>
</dbReference>
<dbReference type="EMBL" id="CAJOAX010063625">
    <property type="protein sequence ID" value="CAF4350824.1"/>
    <property type="molecule type" value="Genomic_DNA"/>
</dbReference>
<keyword evidence="2" id="KW-0328">Glycosyltransferase</keyword>
<sequence>EMAEEVGQDNIFIFGMTVEEVEKRHREGYRAREFYDNNIELRQALDQIRNGYFSPENPELFHDVVNSLLCDHGD</sequence>
<evidence type="ECO:0000256" key="2">
    <source>
        <dbReference type="RuleBase" id="RU000587"/>
    </source>
</evidence>
<gene>
    <name evidence="3" type="ORF">OTI717_LOCUS43545</name>
</gene>
<evidence type="ECO:0000313" key="4">
    <source>
        <dbReference type="Proteomes" id="UP000663823"/>
    </source>
</evidence>
<dbReference type="InterPro" id="IPR000811">
    <property type="entry name" value="Glyco_trans_35"/>
</dbReference>
<protein>
    <recommendedName>
        <fullName evidence="2">Alpha-1,4 glucan phosphorylase</fullName>
        <ecNumber evidence="2">2.4.1.1</ecNumber>
    </recommendedName>
</protein>
<dbReference type="GO" id="GO:0008184">
    <property type="term" value="F:glycogen phosphorylase activity"/>
    <property type="evidence" value="ECO:0007669"/>
    <property type="project" value="InterPro"/>
</dbReference>
<dbReference type="PANTHER" id="PTHR11468:SF13">
    <property type="entry name" value="GLYCOGEN PHOSPHORYLASE"/>
    <property type="match status" value="1"/>
</dbReference>
<reference evidence="3" key="1">
    <citation type="submission" date="2021-02" db="EMBL/GenBank/DDBJ databases">
        <authorList>
            <person name="Nowell W R."/>
        </authorList>
    </citation>
    <scope>NUCLEOTIDE SEQUENCE</scope>
</reference>
<comment type="caution">
    <text evidence="3">The sequence shown here is derived from an EMBL/GenBank/DDBJ whole genome shotgun (WGS) entry which is preliminary data.</text>
</comment>
<proteinExistence type="inferred from homology"/>